<name>A0AA40IAH7_CNENI</name>
<keyword evidence="4" id="KW-1185">Reference proteome</keyword>
<gene>
    <name evidence="3" type="ORF">QTO34_007964</name>
</gene>
<evidence type="ECO:0000313" key="3">
    <source>
        <dbReference type="EMBL" id="KAK1345507.1"/>
    </source>
</evidence>
<feature type="region of interest" description="Disordered" evidence="1">
    <location>
        <begin position="1"/>
        <end position="28"/>
    </location>
</feature>
<dbReference type="GO" id="GO:0005634">
    <property type="term" value="C:nucleus"/>
    <property type="evidence" value="ECO:0007669"/>
    <property type="project" value="TreeGrafter"/>
</dbReference>
<feature type="domain" description="DDE-1" evidence="2">
    <location>
        <begin position="470"/>
        <end position="560"/>
    </location>
</feature>
<evidence type="ECO:0000256" key="1">
    <source>
        <dbReference type="SAM" id="MobiDB-lite"/>
    </source>
</evidence>
<comment type="caution">
    <text evidence="3">The sequence shown here is derived from an EMBL/GenBank/DDBJ whole genome shotgun (WGS) entry which is preliminary data.</text>
</comment>
<proteinExistence type="predicted"/>
<dbReference type="AlphaFoldDB" id="A0AA40IAH7"/>
<reference evidence="3" key="1">
    <citation type="submission" date="2023-06" db="EMBL/GenBank/DDBJ databases">
        <title>Reference genome for the Northern bat (Eptesicus nilssonii), a most northern bat species.</title>
        <authorList>
            <person name="Laine V.N."/>
            <person name="Pulliainen A.T."/>
            <person name="Lilley T.M."/>
        </authorList>
    </citation>
    <scope>NUCLEOTIDE SEQUENCE</scope>
    <source>
        <strain evidence="3">BLF_Eptnil</strain>
        <tissue evidence="3">Kidney</tissue>
    </source>
</reference>
<accession>A0AA40IAH7</accession>
<dbReference type="Proteomes" id="UP001177744">
    <property type="component" value="Unassembled WGS sequence"/>
</dbReference>
<sequence length="561" mass="61593">MGRAASSSPGRTQPQAQGPVSQSSQDVGQVDVRQADLRLLRLAAAWDHGAGGFLVSVAAASLRCWGPVSPSPQDVGRADLRLLRLAAAWDHGAGGFLVSVAAASLRRWRLTSPTPRDLERLRGGAAAMFSVELHTHSDWMVGVAGAWLVGVACECSGDARDRVPGKPCTQVPGAHEESTQHPHGLFRVSRDTAFGTTGASWAPMVSRRGQMLNAGAAMMCTDHLKRNGTVDLVLTNQHSASHKWNTGPDTTTEQHPTKLQPTLLRPPWRKMRPTALLSPETVAVGASPFVNTKEKFLNKIKSATPLNTPMIRKKNYFIAAVDEVLSFSVKKQNGKNTRMWPAGRSLRTPALNHSLIQSDALIFFSAMKAERGEDAVEEKFEVSRGWFMRCKEINHFYNIKIQGEVASADVEVTTSYVEDLAKIMNVATLHNRFLMKCLLGLSQLEKRSQGLASKPQRTEQLLIGTNGAGLLIDNVPGHPRDLRKIYNTINVVFMPANTTSILQHMDQGVILTFKSYYLRIKFCKVIAVIDYDSSDGPEQSKLKTFWKGFTIPDAIKNIHDS</sequence>
<dbReference type="EMBL" id="JAULJE010000002">
    <property type="protein sequence ID" value="KAK1345507.1"/>
    <property type="molecule type" value="Genomic_DNA"/>
</dbReference>
<dbReference type="PANTHER" id="PTHR19303">
    <property type="entry name" value="TRANSPOSON"/>
    <property type="match status" value="1"/>
</dbReference>
<evidence type="ECO:0000259" key="2">
    <source>
        <dbReference type="Pfam" id="PF03184"/>
    </source>
</evidence>
<protein>
    <recommendedName>
        <fullName evidence="2">DDE-1 domain-containing protein</fullName>
    </recommendedName>
</protein>
<dbReference type="PANTHER" id="PTHR19303:SF26">
    <property type="entry name" value="TIGGER TRANSPOSABLE ELEMENT-DERIVED PROTEIN 1"/>
    <property type="match status" value="1"/>
</dbReference>
<dbReference type="GO" id="GO:0003677">
    <property type="term" value="F:DNA binding"/>
    <property type="evidence" value="ECO:0007669"/>
    <property type="project" value="TreeGrafter"/>
</dbReference>
<organism evidence="3 4">
    <name type="scientific">Cnephaeus nilssonii</name>
    <name type="common">Northern bat</name>
    <name type="synonym">Eptesicus nilssonii</name>
    <dbReference type="NCBI Taxonomy" id="3371016"/>
    <lineage>
        <taxon>Eukaryota</taxon>
        <taxon>Metazoa</taxon>
        <taxon>Chordata</taxon>
        <taxon>Craniata</taxon>
        <taxon>Vertebrata</taxon>
        <taxon>Euteleostomi</taxon>
        <taxon>Mammalia</taxon>
        <taxon>Eutheria</taxon>
        <taxon>Laurasiatheria</taxon>
        <taxon>Chiroptera</taxon>
        <taxon>Yangochiroptera</taxon>
        <taxon>Vespertilionidae</taxon>
        <taxon>Cnephaeus</taxon>
    </lineage>
</organism>
<feature type="compositionally biased region" description="Polar residues" evidence="1">
    <location>
        <begin position="1"/>
        <end position="27"/>
    </location>
</feature>
<dbReference type="Pfam" id="PF03184">
    <property type="entry name" value="DDE_1"/>
    <property type="match status" value="1"/>
</dbReference>
<evidence type="ECO:0000313" key="4">
    <source>
        <dbReference type="Proteomes" id="UP001177744"/>
    </source>
</evidence>
<dbReference type="InterPro" id="IPR050863">
    <property type="entry name" value="CenT-Element_Derived"/>
</dbReference>
<dbReference type="InterPro" id="IPR004875">
    <property type="entry name" value="DDE_SF_endonuclease_dom"/>
</dbReference>